<gene>
    <name evidence="1" type="ORF">FOL47_001169</name>
</gene>
<feature type="non-terminal residue" evidence="1">
    <location>
        <position position="1"/>
    </location>
</feature>
<evidence type="ECO:0000313" key="2">
    <source>
        <dbReference type="Proteomes" id="UP000591131"/>
    </source>
</evidence>
<dbReference type="EMBL" id="JAAPAO010001262">
    <property type="protein sequence ID" value="KAF4650420.1"/>
    <property type="molecule type" value="Genomic_DNA"/>
</dbReference>
<sequence>MAGGGKGVDGPFLGGLRRAYESSRFLPEGRVLGERIRKQFLKILDDSTVNSALGNLGKERDCIFETSVVLRARETLVEVCDGVPSDATWRTPSSPIFGKLVKLVATAMGDWDMEVCNWLTGQGCPIGINKVINRCDVFPPTTEGEVPLELGNWAEIVHFLECDDRPRNYVSADSNWEITQRLFEGEREKGFCRIFPDQAALKKELGNQECVVSKVALAEKDGVDGDGNKRYRLLVDGKQSNVNRLITVDERVQLPRMKDVIDDWREMSRVSRFATDAGLFCVLDFRDAFKLFPVAKEELPFNVGNCVQWIGRKIELMGEYVRVSVPVRKLEEVLFRIRECRAVKFIEVISQLTPFISPLWRAINMADIKGLKV</sequence>
<dbReference type="Proteomes" id="UP000591131">
    <property type="component" value="Unassembled WGS sequence"/>
</dbReference>
<reference evidence="1 2" key="1">
    <citation type="submission" date="2020-04" db="EMBL/GenBank/DDBJ databases">
        <title>Perkinsus chesapeaki whole genome sequence.</title>
        <authorList>
            <person name="Bogema D.R."/>
        </authorList>
    </citation>
    <scope>NUCLEOTIDE SEQUENCE [LARGE SCALE GENOMIC DNA]</scope>
    <source>
        <strain evidence="1">ATCC PRA-425</strain>
    </source>
</reference>
<dbReference type="AlphaFoldDB" id="A0A7J6KTK1"/>
<keyword evidence="2" id="KW-1185">Reference proteome</keyword>
<evidence type="ECO:0000313" key="1">
    <source>
        <dbReference type="EMBL" id="KAF4650420.1"/>
    </source>
</evidence>
<name>A0A7J6KTK1_PERCH</name>
<protein>
    <submittedName>
        <fullName evidence="1">Uncharacterized protein</fullName>
    </submittedName>
</protein>
<accession>A0A7J6KTK1</accession>
<proteinExistence type="predicted"/>
<organism evidence="1 2">
    <name type="scientific">Perkinsus chesapeaki</name>
    <name type="common">Clam parasite</name>
    <name type="synonym">Perkinsus andrewsi</name>
    <dbReference type="NCBI Taxonomy" id="330153"/>
    <lineage>
        <taxon>Eukaryota</taxon>
        <taxon>Sar</taxon>
        <taxon>Alveolata</taxon>
        <taxon>Perkinsozoa</taxon>
        <taxon>Perkinsea</taxon>
        <taxon>Perkinsida</taxon>
        <taxon>Perkinsidae</taxon>
        <taxon>Perkinsus</taxon>
    </lineage>
</organism>
<dbReference type="OrthoDB" id="411287at2759"/>
<comment type="caution">
    <text evidence="1">The sequence shown here is derived from an EMBL/GenBank/DDBJ whole genome shotgun (WGS) entry which is preliminary data.</text>
</comment>